<evidence type="ECO:0000259" key="2">
    <source>
        <dbReference type="PROSITE" id="PS50887"/>
    </source>
</evidence>
<evidence type="ECO:0000313" key="3">
    <source>
        <dbReference type="EMBL" id="MFC5008470.1"/>
    </source>
</evidence>
<proteinExistence type="predicted"/>
<dbReference type="Pfam" id="PF00563">
    <property type="entry name" value="EAL"/>
    <property type="match status" value="1"/>
</dbReference>
<gene>
    <name evidence="3" type="ORF">ACFPIJ_63005</name>
</gene>
<dbReference type="CDD" id="cd01949">
    <property type="entry name" value="GGDEF"/>
    <property type="match status" value="1"/>
</dbReference>
<sequence>MGADEKRRSGRHALILLDLDRFTDVNDAHGHGFGDEVLVAVTDRLRGVAAPADTLARLGGDEFGLFVEDVDPLRAQHLAEHLRAELKAPIVIGTRTVHLTASLALVHLTPKAAPRDAVADAELALRAAKRAGRDRVSVYRPELRAARETFTRISAGLRHAIERGELTVHYQPVVELPSARIVAVEALLRWTPPTGPVPPLDFIPVAEETGMIVPIGAWVLEQACRDAKDWHDRHGTSLTVNVSVRQLAEPGFADQVLRTLARTGLPAAALVLEITESVFVGVADDAAPLLAALDGLRTHGIRVAIDDFGTGYSSLSYLTQLPVDILKIDRSFVPTSQEVGEDHAFTRAVLQLGTSRQLPAIAEGIETQEQAQLLHDLGCRLAQGYHFARPGPVAQVDAAFLRLNPALTP</sequence>
<dbReference type="SMART" id="SM00052">
    <property type="entry name" value="EAL"/>
    <property type="match status" value="1"/>
</dbReference>
<comment type="caution">
    <text evidence="3">The sequence shown here is derived from an EMBL/GenBank/DDBJ whole genome shotgun (WGS) entry which is preliminary data.</text>
</comment>
<keyword evidence="4" id="KW-1185">Reference proteome</keyword>
<evidence type="ECO:0000313" key="4">
    <source>
        <dbReference type="Proteomes" id="UP001595912"/>
    </source>
</evidence>
<dbReference type="Pfam" id="PF00990">
    <property type="entry name" value="GGDEF"/>
    <property type="match status" value="1"/>
</dbReference>
<dbReference type="InterPro" id="IPR000160">
    <property type="entry name" value="GGDEF_dom"/>
</dbReference>
<dbReference type="PROSITE" id="PS50887">
    <property type="entry name" value="GGDEF"/>
    <property type="match status" value="1"/>
</dbReference>
<feature type="domain" description="GGDEF" evidence="2">
    <location>
        <begin position="10"/>
        <end position="141"/>
    </location>
</feature>
<organism evidence="3 4">
    <name type="scientific">Dactylosporangium cerinum</name>
    <dbReference type="NCBI Taxonomy" id="1434730"/>
    <lineage>
        <taxon>Bacteria</taxon>
        <taxon>Bacillati</taxon>
        <taxon>Actinomycetota</taxon>
        <taxon>Actinomycetes</taxon>
        <taxon>Micromonosporales</taxon>
        <taxon>Micromonosporaceae</taxon>
        <taxon>Dactylosporangium</taxon>
    </lineage>
</organism>
<dbReference type="NCBIfam" id="TIGR00254">
    <property type="entry name" value="GGDEF"/>
    <property type="match status" value="1"/>
</dbReference>
<dbReference type="InterPro" id="IPR043128">
    <property type="entry name" value="Rev_trsase/Diguanyl_cyclase"/>
</dbReference>
<dbReference type="InterPro" id="IPR050706">
    <property type="entry name" value="Cyclic-di-GMP_PDE-like"/>
</dbReference>
<dbReference type="InterPro" id="IPR001633">
    <property type="entry name" value="EAL_dom"/>
</dbReference>
<dbReference type="EMBL" id="JBHSIU010000131">
    <property type="protein sequence ID" value="MFC5008470.1"/>
    <property type="molecule type" value="Genomic_DNA"/>
</dbReference>
<name>A0ABV9WLG1_9ACTN</name>
<evidence type="ECO:0000259" key="1">
    <source>
        <dbReference type="PROSITE" id="PS50883"/>
    </source>
</evidence>
<dbReference type="SUPFAM" id="SSF55073">
    <property type="entry name" value="Nucleotide cyclase"/>
    <property type="match status" value="1"/>
</dbReference>
<dbReference type="PANTHER" id="PTHR33121:SF70">
    <property type="entry name" value="SIGNALING PROTEIN YKOW"/>
    <property type="match status" value="1"/>
</dbReference>
<dbReference type="PROSITE" id="PS50883">
    <property type="entry name" value="EAL"/>
    <property type="match status" value="1"/>
</dbReference>
<dbReference type="InterPro" id="IPR029787">
    <property type="entry name" value="Nucleotide_cyclase"/>
</dbReference>
<dbReference type="PANTHER" id="PTHR33121">
    <property type="entry name" value="CYCLIC DI-GMP PHOSPHODIESTERASE PDEF"/>
    <property type="match status" value="1"/>
</dbReference>
<protein>
    <submittedName>
        <fullName evidence="3">Bifunctional diguanylate cyclase/phosphodiesterase</fullName>
    </submittedName>
</protein>
<dbReference type="Gene3D" id="3.20.20.450">
    <property type="entry name" value="EAL domain"/>
    <property type="match status" value="1"/>
</dbReference>
<dbReference type="SUPFAM" id="SSF141868">
    <property type="entry name" value="EAL domain-like"/>
    <property type="match status" value="1"/>
</dbReference>
<dbReference type="Proteomes" id="UP001595912">
    <property type="component" value="Unassembled WGS sequence"/>
</dbReference>
<dbReference type="Gene3D" id="3.30.70.270">
    <property type="match status" value="1"/>
</dbReference>
<dbReference type="InterPro" id="IPR035919">
    <property type="entry name" value="EAL_sf"/>
</dbReference>
<accession>A0ABV9WLG1</accession>
<feature type="domain" description="EAL" evidence="1">
    <location>
        <begin position="150"/>
        <end position="404"/>
    </location>
</feature>
<dbReference type="SMART" id="SM00267">
    <property type="entry name" value="GGDEF"/>
    <property type="match status" value="1"/>
</dbReference>
<dbReference type="CDD" id="cd01948">
    <property type="entry name" value="EAL"/>
    <property type="match status" value="1"/>
</dbReference>
<dbReference type="RefSeq" id="WP_380129167.1">
    <property type="nucleotide sequence ID" value="NZ_JBHSIU010000131.1"/>
</dbReference>
<reference evidence="4" key="1">
    <citation type="journal article" date="2019" name="Int. J. Syst. Evol. Microbiol.">
        <title>The Global Catalogue of Microorganisms (GCM) 10K type strain sequencing project: providing services to taxonomists for standard genome sequencing and annotation.</title>
        <authorList>
            <consortium name="The Broad Institute Genomics Platform"/>
            <consortium name="The Broad Institute Genome Sequencing Center for Infectious Disease"/>
            <person name="Wu L."/>
            <person name="Ma J."/>
        </authorList>
    </citation>
    <scope>NUCLEOTIDE SEQUENCE [LARGE SCALE GENOMIC DNA]</scope>
    <source>
        <strain evidence="4">CGMCC 4.7152</strain>
    </source>
</reference>